<evidence type="ECO:0000256" key="1">
    <source>
        <dbReference type="ARBA" id="ARBA00023125"/>
    </source>
</evidence>
<dbReference type="Gene3D" id="1.10.10.10">
    <property type="entry name" value="Winged helix-like DNA-binding domain superfamily/Winged helix DNA-binding domain"/>
    <property type="match status" value="1"/>
</dbReference>
<name>A0A3S5F1J0_SERFO</name>
<protein>
    <submittedName>
        <fullName evidence="4">Transcriptional regulatory protein, C terminal</fullName>
    </submittedName>
</protein>
<dbReference type="InterPro" id="IPR036388">
    <property type="entry name" value="WH-like_DNA-bd_sf"/>
</dbReference>
<dbReference type="SUPFAM" id="SSF46894">
    <property type="entry name" value="C-terminal effector domain of the bipartite response regulators"/>
    <property type="match status" value="1"/>
</dbReference>
<gene>
    <name evidence="4" type="ORF">NCTC13193_01160</name>
</gene>
<organism evidence="4 5">
    <name type="scientific">Serratia fonticola</name>
    <dbReference type="NCBI Taxonomy" id="47917"/>
    <lineage>
        <taxon>Bacteria</taxon>
        <taxon>Pseudomonadati</taxon>
        <taxon>Pseudomonadota</taxon>
        <taxon>Gammaproteobacteria</taxon>
        <taxon>Enterobacterales</taxon>
        <taxon>Yersiniaceae</taxon>
        <taxon>Serratia</taxon>
    </lineage>
</organism>
<feature type="DNA-binding region" description="OmpR/PhoB-type" evidence="2">
    <location>
        <begin position="34"/>
        <end position="140"/>
    </location>
</feature>
<dbReference type="GO" id="GO:0003677">
    <property type="term" value="F:DNA binding"/>
    <property type="evidence" value="ECO:0007669"/>
    <property type="project" value="UniProtKB-UniRule"/>
</dbReference>
<evidence type="ECO:0000313" key="5">
    <source>
        <dbReference type="Proteomes" id="UP000270487"/>
    </source>
</evidence>
<proteinExistence type="predicted"/>
<evidence type="ECO:0000313" key="4">
    <source>
        <dbReference type="EMBL" id="VEI64496.1"/>
    </source>
</evidence>
<dbReference type="InterPro" id="IPR016032">
    <property type="entry name" value="Sig_transdc_resp-reg_C-effctor"/>
</dbReference>
<evidence type="ECO:0000256" key="2">
    <source>
        <dbReference type="PROSITE-ProRule" id="PRU01091"/>
    </source>
</evidence>
<dbReference type="InterPro" id="IPR001867">
    <property type="entry name" value="OmpR/PhoB-type_DNA-bd"/>
</dbReference>
<reference evidence="4 5" key="1">
    <citation type="submission" date="2018-12" db="EMBL/GenBank/DDBJ databases">
        <authorList>
            <consortium name="Pathogen Informatics"/>
        </authorList>
    </citation>
    <scope>NUCLEOTIDE SEQUENCE [LARGE SCALE GENOMIC DNA]</scope>
    <source>
        <strain evidence="4 5">NCTC13193</strain>
    </source>
</reference>
<dbReference type="RefSeq" id="WP_141131255.1">
    <property type="nucleotide sequence ID" value="NZ_CAMISI010000011.1"/>
</dbReference>
<dbReference type="Pfam" id="PF00486">
    <property type="entry name" value="Trans_reg_C"/>
    <property type="match status" value="1"/>
</dbReference>
<dbReference type="PROSITE" id="PS51755">
    <property type="entry name" value="OMPR_PHOB"/>
    <property type="match status" value="1"/>
</dbReference>
<evidence type="ECO:0000259" key="3">
    <source>
        <dbReference type="PROSITE" id="PS51755"/>
    </source>
</evidence>
<accession>A0A3S5F1J0</accession>
<dbReference type="SMART" id="SM00862">
    <property type="entry name" value="Trans_reg_C"/>
    <property type="match status" value="1"/>
</dbReference>
<dbReference type="GO" id="GO:0006355">
    <property type="term" value="P:regulation of DNA-templated transcription"/>
    <property type="evidence" value="ECO:0007669"/>
    <property type="project" value="InterPro"/>
</dbReference>
<dbReference type="GO" id="GO:0000160">
    <property type="term" value="P:phosphorelay signal transduction system"/>
    <property type="evidence" value="ECO:0007669"/>
    <property type="project" value="InterPro"/>
</dbReference>
<dbReference type="Proteomes" id="UP000270487">
    <property type="component" value="Chromosome"/>
</dbReference>
<feature type="domain" description="OmpR/PhoB-type" evidence="3">
    <location>
        <begin position="34"/>
        <end position="140"/>
    </location>
</feature>
<keyword evidence="1 2" id="KW-0238">DNA-binding</keyword>
<sequence length="151" mass="17246">MDDTIQIKYVAAPITKTSESGLLLFGYIINDEYQVDIKSGSVIKLYNTIEYPHQGEERFTNYLRLRETMLRLLTYLLAHASCGYVSNQELLVQVWENHNLSSSTTRLTQVISELKARLSKIGISDDFIKSSRGKGYTLRGAYVTPLYIKKI</sequence>
<dbReference type="EMBL" id="LR134492">
    <property type="protein sequence ID" value="VEI64496.1"/>
    <property type="molecule type" value="Genomic_DNA"/>
</dbReference>
<dbReference type="AlphaFoldDB" id="A0A3S5F1J0"/>